<sequence length="125" mass="14096">MDADVISCWKSPTSLGCDKNAFCIKMALAIPRRDLRASTLCEEEEGALGTLESPQDARQHPRESQDMGTKEVSAHQKKGIWRSIAKDVRTLGVSGRRRSHCRKRWEGMRRWAWKTAEAQLGVASQ</sequence>
<accession>A0AAV7RIX0</accession>
<feature type="compositionally biased region" description="Basic and acidic residues" evidence="1">
    <location>
        <begin position="55"/>
        <end position="74"/>
    </location>
</feature>
<evidence type="ECO:0000256" key="1">
    <source>
        <dbReference type="SAM" id="MobiDB-lite"/>
    </source>
</evidence>
<feature type="region of interest" description="Disordered" evidence="1">
    <location>
        <begin position="46"/>
        <end position="77"/>
    </location>
</feature>
<evidence type="ECO:0000313" key="3">
    <source>
        <dbReference type="Proteomes" id="UP001066276"/>
    </source>
</evidence>
<dbReference type="AlphaFoldDB" id="A0AAV7RIX0"/>
<dbReference type="Proteomes" id="UP001066276">
    <property type="component" value="Chromosome 5"/>
</dbReference>
<reference evidence="2" key="1">
    <citation type="journal article" date="2022" name="bioRxiv">
        <title>Sequencing and chromosome-scale assembly of the giantPleurodeles waltlgenome.</title>
        <authorList>
            <person name="Brown T."/>
            <person name="Elewa A."/>
            <person name="Iarovenko S."/>
            <person name="Subramanian E."/>
            <person name="Araus A.J."/>
            <person name="Petzold A."/>
            <person name="Susuki M."/>
            <person name="Suzuki K.-i.T."/>
            <person name="Hayashi T."/>
            <person name="Toyoda A."/>
            <person name="Oliveira C."/>
            <person name="Osipova E."/>
            <person name="Leigh N.D."/>
            <person name="Simon A."/>
            <person name="Yun M.H."/>
        </authorList>
    </citation>
    <scope>NUCLEOTIDE SEQUENCE</scope>
    <source>
        <strain evidence="2">20211129_DDA</strain>
        <tissue evidence="2">Liver</tissue>
    </source>
</reference>
<protein>
    <recommendedName>
        <fullName evidence="4">Myb-like domain-containing protein</fullName>
    </recommendedName>
</protein>
<name>A0AAV7RIX0_PLEWA</name>
<proteinExistence type="predicted"/>
<comment type="caution">
    <text evidence="2">The sequence shown here is derived from an EMBL/GenBank/DDBJ whole genome shotgun (WGS) entry which is preliminary data.</text>
</comment>
<dbReference type="EMBL" id="JANPWB010000009">
    <property type="protein sequence ID" value="KAJ1152607.1"/>
    <property type="molecule type" value="Genomic_DNA"/>
</dbReference>
<keyword evidence="3" id="KW-1185">Reference proteome</keyword>
<evidence type="ECO:0008006" key="4">
    <source>
        <dbReference type="Google" id="ProtNLM"/>
    </source>
</evidence>
<organism evidence="2 3">
    <name type="scientific">Pleurodeles waltl</name>
    <name type="common">Iberian ribbed newt</name>
    <dbReference type="NCBI Taxonomy" id="8319"/>
    <lineage>
        <taxon>Eukaryota</taxon>
        <taxon>Metazoa</taxon>
        <taxon>Chordata</taxon>
        <taxon>Craniata</taxon>
        <taxon>Vertebrata</taxon>
        <taxon>Euteleostomi</taxon>
        <taxon>Amphibia</taxon>
        <taxon>Batrachia</taxon>
        <taxon>Caudata</taxon>
        <taxon>Salamandroidea</taxon>
        <taxon>Salamandridae</taxon>
        <taxon>Pleurodelinae</taxon>
        <taxon>Pleurodeles</taxon>
    </lineage>
</organism>
<evidence type="ECO:0000313" key="2">
    <source>
        <dbReference type="EMBL" id="KAJ1152607.1"/>
    </source>
</evidence>
<gene>
    <name evidence="2" type="ORF">NDU88_005382</name>
</gene>